<reference evidence="2 3" key="1">
    <citation type="submission" date="2013-08" db="EMBL/GenBank/DDBJ databases">
        <title>Gluconobacter thailandicus NBRC 3257 whole genome sequence.</title>
        <authorList>
            <person name="Matsutani M."/>
            <person name="Yakushi T."/>
            <person name="Matsushita K."/>
        </authorList>
    </citation>
    <scope>NUCLEOTIDE SEQUENCE [LARGE SCALE GENOMIC DNA]</scope>
    <source>
        <strain evidence="2 3">NBRC 3257</strain>
    </source>
</reference>
<evidence type="ECO:0000313" key="2">
    <source>
        <dbReference type="EMBL" id="GAD26696.1"/>
    </source>
</evidence>
<dbReference type="Proteomes" id="UP000018209">
    <property type="component" value="Unassembled WGS sequence"/>
</dbReference>
<organism evidence="2 3">
    <name type="scientific">Gluconobacter thailandicus NBRC 3257</name>
    <dbReference type="NCBI Taxonomy" id="1381097"/>
    <lineage>
        <taxon>Bacteria</taxon>
        <taxon>Pseudomonadati</taxon>
        <taxon>Pseudomonadota</taxon>
        <taxon>Alphaproteobacteria</taxon>
        <taxon>Acetobacterales</taxon>
        <taxon>Acetobacteraceae</taxon>
        <taxon>Gluconobacter</taxon>
    </lineage>
</organism>
<dbReference type="EMBL" id="BASM01000021">
    <property type="protein sequence ID" value="GAD26696.1"/>
    <property type="molecule type" value="Genomic_DNA"/>
</dbReference>
<accession>A0ABQ0IWW5</accession>
<protein>
    <recommendedName>
        <fullName evidence="4">DUF3592 domain-containing protein</fullName>
    </recommendedName>
</protein>
<comment type="caution">
    <text evidence="2">The sequence shown here is derived from an EMBL/GenBank/DDBJ whole genome shotgun (WGS) entry which is preliminary data.</text>
</comment>
<name>A0ABQ0IWW5_GLUTH</name>
<keyword evidence="1" id="KW-0812">Transmembrane</keyword>
<feature type="transmembrane region" description="Helical" evidence="1">
    <location>
        <begin position="135"/>
        <end position="152"/>
    </location>
</feature>
<proteinExistence type="predicted"/>
<keyword evidence="3" id="KW-1185">Reference proteome</keyword>
<gene>
    <name evidence="2" type="ORF">NBRC3257_1695</name>
</gene>
<keyword evidence="1" id="KW-0472">Membrane</keyword>
<evidence type="ECO:0008006" key="4">
    <source>
        <dbReference type="Google" id="ProtNLM"/>
    </source>
</evidence>
<evidence type="ECO:0000256" key="1">
    <source>
        <dbReference type="SAM" id="Phobius"/>
    </source>
</evidence>
<feature type="transmembrane region" description="Helical" evidence="1">
    <location>
        <begin position="164"/>
        <end position="187"/>
    </location>
</feature>
<sequence length="214" mass="24072">MDIKIFDQTLWVHGIQGTVQGLRQWTETSVQTTNGSATRDAFGNYTINAPTVQHKVSHHQTFWVVAPSGREYQVNGNYPLRDGQLVSVVYTGLKDRDALGHVFFHNLTTNLRWTEPKGLPSEITHYGQGALTRRYVKVIGFLILIAFGGNLLRNARIIDFSRDFLTTIAIFAFLLIPIGFFHLLFLIEKNKRGALKQLNAAIEADPTFVESLVA</sequence>
<keyword evidence="1" id="KW-1133">Transmembrane helix</keyword>
<evidence type="ECO:0000313" key="3">
    <source>
        <dbReference type="Proteomes" id="UP000018209"/>
    </source>
</evidence>
<dbReference type="RefSeq" id="WP_007284553.1">
    <property type="nucleotide sequence ID" value="NZ_BASM01000021.1"/>
</dbReference>